<keyword evidence="6" id="KW-1185">Reference proteome</keyword>
<keyword evidence="3 5" id="KW-0378">Hydrolase</keyword>
<dbReference type="EC" id="3.5.3.11" evidence="5"/>
<evidence type="ECO:0000313" key="6">
    <source>
        <dbReference type="Proteomes" id="UP000463224"/>
    </source>
</evidence>
<evidence type="ECO:0000313" key="5">
    <source>
        <dbReference type="EMBL" id="MVA96210.1"/>
    </source>
</evidence>
<feature type="binding site" evidence="4">
    <location>
        <position position="146"/>
    </location>
    <ligand>
        <name>Mn(2+)</name>
        <dbReference type="ChEBI" id="CHEBI:29035"/>
        <label>1</label>
    </ligand>
</feature>
<evidence type="ECO:0000256" key="2">
    <source>
        <dbReference type="ARBA" id="ARBA00022723"/>
    </source>
</evidence>
<comment type="cofactor">
    <cofactor evidence="4">
        <name>Mn(2+)</name>
        <dbReference type="ChEBI" id="CHEBI:29035"/>
    </cofactor>
    <text evidence="4">Binds 2 manganese ions per subunit.</text>
</comment>
<protein>
    <submittedName>
        <fullName evidence="5">Agmatinase</fullName>
        <ecNumber evidence="5">3.5.3.11</ecNumber>
    </submittedName>
</protein>
<feature type="binding site" evidence="4">
    <location>
        <position position="173"/>
    </location>
    <ligand>
        <name>Mn(2+)</name>
        <dbReference type="ChEBI" id="CHEBI:29035"/>
        <label>1</label>
    </ligand>
</feature>
<dbReference type="PROSITE" id="PS51409">
    <property type="entry name" value="ARGINASE_2"/>
    <property type="match status" value="1"/>
</dbReference>
<gene>
    <name evidence="5" type="primary">speB</name>
    <name evidence="5" type="ORF">GN330_02965</name>
</gene>
<dbReference type="InterPro" id="IPR023696">
    <property type="entry name" value="Ureohydrolase_dom_sf"/>
</dbReference>
<sequence>MVEQGSKTMKETPMSEAKIEDANAFAGLLHAGSGGTFMRLPSVRADAETVRQQGITAAFIGFPWDAMCISRTGTNYGPRALREASDQFGFYNANLDLNLADHYKFADCGDVAVIPGAAVRTMERAERMILEVLNGGAMPVTFGGDHSITIACARAFKKRYANPGLILIDSHFDTAVDVGGEELNHACPIARAVDAGFDPAKIVIIGTNGWLNPKAEFDYARQKGISLMPLEMVLDKGPLAVAKEARAIAGAGTDSVYLTFDIDAIDGAYAPGTGVPAAGGLTSREAIALVSELSRGGLGGMDIVEVSPPYDHDGITSRLAVRIVLEALAGTVS</sequence>
<dbReference type="PANTHER" id="PTHR11358:SF26">
    <property type="entry name" value="GUANIDINO ACID HYDROLASE, MITOCHONDRIAL"/>
    <property type="match status" value="1"/>
</dbReference>
<dbReference type="EMBL" id="WPHG01000001">
    <property type="protein sequence ID" value="MVA96210.1"/>
    <property type="molecule type" value="Genomic_DNA"/>
</dbReference>
<dbReference type="PIRSF" id="PIRSF036979">
    <property type="entry name" value="Arginase"/>
    <property type="match status" value="1"/>
</dbReference>
<dbReference type="PRINTS" id="PR00116">
    <property type="entry name" value="ARGINASE"/>
</dbReference>
<dbReference type="PANTHER" id="PTHR11358">
    <property type="entry name" value="ARGINASE/AGMATINASE"/>
    <property type="match status" value="1"/>
</dbReference>
<dbReference type="Pfam" id="PF00491">
    <property type="entry name" value="Arginase"/>
    <property type="match status" value="1"/>
</dbReference>
<organism evidence="5 6">
    <name type="scientific">Nitratireductor arenosus</name>
    <dbReference type="NCBI Taxonomy" id="2682096"/>
    <lineage>
        <taxon>Bacteria</taxon>
        <taxon>Pseudomonadati</taxon>
        <taxon>Pseudomonadota</taxon>
        <taxon>Alphaproteobacteria</taxon>
        <taxon>Hyphomicrobiales</taxon>
        <taxon>Phyllobacteriaceae</taxon>
        <taxon>Nitratireductor</taxon>
    </lineage>
</organism>
<dbReference type="AlphaFoldDB" id="A0A844QDV3"/>
<dbReference type="CDD" id="cd09990">
    <property type="entry name" value="Agmatinase-like"/>
    <property type="match status" value="1"/>
</dbReference>
<evidence type="ECO:0000256" key="1">
    <source>
        <dbReference type="ARBA" id="ARBA00009227"/>
    </source>
</evidence>
<feature type="binding site" evidence="4">
    <location>
        <position position="263"/>
    </location>
    <ligand>
        <name>Mn(2+)</name>
        <dbReference type="ChEBI" id="CHEBI:29035"/>
        <label>1</label>
    </ligand>
</feature>
<dbReference type="SUPFAM" id="SSF52768">
    <property type="entry name" value="Arginase/deacetylase"/>
    <property type="match status" value="1"/>
</dbReference>
<keyword evidence="2 4" id="KW-0479">Metal-binding</keyword>
<dbReference type="Gene3D" id="3.40.800.10">
    <property type="entry name" value="Ureohydrolase domain"/>
    <property type="match status" value="1"/>
</dbReference>
<dbReference type="InterPro" id="IPR005925">
    <property type="entry name" value="Agmatinase-rel"/>
</dbReference>
<accession>A0A844QDV3</accession>
<name>A0A844QDV3_9HYPH</name>
<proteinExistence type="inferred from homology"/>
<dbReference type="GO" id="GO:0046872">
    <property type="term" value="F:metal ion binding"/>
    <property type="evidence" value="ECO:0007669"/>
    <property type="project" value="UniProtKB-KW"/>
</dbReference>
<dbReference type="GO" id="GO:0033389">
    <property type="term" value="P:putrescine biosynthetic process from arginine, via agmatine"/>
    <property type="evidence" value="ECO:0007669"/>
    <property type="project" value="TreeGrafter"/>
</dbReference>
<dbReference type="InterPro" id="IPR006035">
    <property type="entry name" value="Ureohydrolase"/>
</dbReference>
<feature type="binding site" evidence="4">
    <location>
        <position position="169"/>
    </location>
    <ligand>
        <name>Mn(2+)</name>
        <dbReference type="ChEBI" id="CHEBI:29035"/>
        <label>1</label>
    </ligand>
</feature>
<dbReference type="GO" id="GO:0008783">
    <property type="term" value="F:agmatinase activity"/>
    <property type="evidence" value="ECO:0007669"/>
    <property type="project" value="UniProtKB-EC"/>
</dbReference>
<reference evidence="5 6" key="1">
    <citation type="submission" date="2019-12" db="EMBL/GenBank/DDBJ databases">
        <title>Nitratireductor arenosus sp. nov., Isolated from sea sand, Jeju island, South Korea.</title>
        <authorList>
            <person name="Kim W."/>
        </authorList>
    </citation>
    <scope>NUCLEOTIDE SEQUENCE [LARGE SCALE GENOMIC DNA]</scope>
    <source>
        <strain evidence="5 6">CAU 1489</strain>
    </source>
</reference>
<comment type="caution">
    <text evidence="5">The sequence shown here is derived from an EMBL/GenBank/DDBJ whole genome shotgun (WGS) entry which is preliminary data.</text>
</comment>
<keyword evidence="4" id="KW-0464">Manganese</keyword>
<dbReference type="NCBIfam" id="TIGR01230">
    <property type="entry name" value="agmatinase"/>
    <property type="match status" value="1"/>
</dbReference>
<feature type="binding site" evidence="4">
    <location>
        <position position="261"/>
    </location>
    <ligand>
        <name>Mn(2+)</name>
        <dbReference type="ChEBI" id="CHEBI:29035"/>
        <label>1</label>
    </ligand>
</feature>
<comment type="similarity">
    <text evidence="1">Belongs to the arginase family. Agmatinase subfamily.</text>
</comment>
<evidence type="ECO:0000256" key="4">
    <source>
        <dbReference type="PIRSR" id="PIRSR036979-1"/>
    </source>
</evidence>
<feature type="binding site" evidence="4">
    <location>
        <position position="171"/>
    </location>
    <ligand>
        <name>Mn(2+)</name>
        <dbReference type="ChEBI" id="CHEBI:29035"/>
        <label>1</label>
    </ligand>
</feature>
<dbReference type="Proteomes" id="UP000463224">
    <property type="component" value="Unassembled WGS sequence"/>
</dbReference>
<evidence type="ECO:0000256" key="3">
    <source>
        <dbReference type="ARBA" id="ARBA00022801"/>
    </source>
</evidence>